<reference evidence="2" key="1">
    <citation type="submission" date="2011-05" db="EMBL/GenBank/DDBJ databases">
        <authorList>
            <person name="Richards S.R."/>
            <person name="Qu J."/>
            <person name="Jiang H."/>
            <person name="Jhangiani S.N."/>
            <person name="Agravi P."/>
            <person name="Goodspeed R."/>
            <person name="Gross S."/>
            <person name="Mandapat C."/>
            <person name="Jackson L."/>
            <person name="Mathew T."/>
            <person name="Pu L."/>
            <person name="Thornton R."/>
            <person name="Saada N."/>
            <person name="Wilczek-Boney K.B."/>
            <person name="Lee S."/>
            <person name="Kovar C."/>
            <person name="Wu Y."/>
            <person name="Scherer S.E."/>
            <person name="Worley K.C."/>
            <person name="Muzny D.M."/>
            <person name="Gibbs R."/>
        </authorList>
    </citation>
    <scope>NUCLEOTIDE SEQUENCE</scope>
    <source>
        <strain evidence="2">Brora</strain>
    </source>
</reference>
<dbReference type="EnsemblMetazoa" id="SMAR003781-RA">
    <property type="protein sequence ID" value="SMAR003781-PA"/>
    <property type="gene ID" value="SMAR003781"/>
</dbReference>
<dbReference type="EMBL" id="JH431385">
    <property type="status" value="NOT_ANNOTATED_CDS"/>
    <property type="molecule type" value="Genomic_DNA"/>
</dbReference>
<organism evidence="1 2">
    <name type="scientific">Strigamia maritima</name>
    <name type="common">European centipede</name>
    <name type="synonym">Geophilus maritimus</name>
    <dbReference type="NCBI Taxonomy" id="126957"/>
    <lineage>
        <taxon>Eukaryota</taxon>
        <taxon>Metazoa</taxon>
        <taxon>Ecdysozoa</taxon>
        <taxon>Arthropoda</taxon>
        <taxon>Myriapoda</taxon>
        <taxon>Chilopoda</taxon>
        <taxon>Pleurostigmophora</taxon>
        <taxon>Geophilomorpha</taxon>
        <taxon>Linotaeniidae</taxon>
        <taxon>Strigamia</taxon>
    </lineage>
</organism>
<protein>
    <submittedName>
        <fullName evidence="1">Uncharacterized protein</fullName>
    </submittedName>
</protein>
<proteinExistence type="predicted"/>
<reference evidence="1" key="2">
    <citation type="submission" date="2015-02" db="UniProtKB">
        <authorList>
            <consortium name="EnsemblMetazoa"/>
        </authorList>
    </citation>
    <scope>IDENTIFICATION</scope>
</reference>
<dbReference type="Proteomes" id="UP000014500">
    <property type="component" value="Unassembled WGS sequence"/>
</dbReference>
<keyword evidence="2" id="KW-1185">Reference proteome</keyword>
<dbReference type="PhylomeDB" id="T1IRT2"/>
<evidence type="ECO:0000313" key="1">
    <source>
        <dbReference type="EnsemblMetazoa" id="SMAR003781-PA"/>
    </source>
</evidence>
<dbReference type="HOGENOM" id="CLU_2295132_0_0_1"/>
<accession>T1IRT2</accession>
<name>T1IRT2_STRMM</name>
<dbReference type="AlphaFoldDB" id="T1IRT2"/>
<sequence length="101" mass="11636">MEFTRARYCAQILCLQLHDIVMNRTKKKRRFDEGHMTSHEWEGSIRIARNTTVKPPRMGHSADGTLRGWNTPRTGHLCGLPLRTGHFCGQDRGHLVQSRLV</sequence>
<evidence type="ECO:0000313" key="2">
    <source>
        <dbReference type="Proteomes" id="UP000014500"/>
    </source>
</evidence>